<feature type="domain" description="Probable transposase IS891/IS1136/IS1341" evidence="1">
    <location>
        <begin position="175"/>
        <end position="283"/>
    </location>
</feature>
<organism evidence="2 3">
    <name type="scientific">Microcystis aeruginosa Ma_QC_Ch_20071001_S25D</name>
    <dbReference type="NCBI Taxonomy" id="2486250"/>
    <lineage>
        <taxon>Bacteria</taxon>
        <taxon>Bacillati</taxon>
        <taxon>Cyanobacteriota</taxon>
        <taxon>Cyanophyceae</taxon>
        <taxon>Oscillatoriophycideae</taxon>
        <taxon>Chroococcales</taxon>
        <taxon>Microcystaceae</taxon>
        <taxon>Microcystis</taxon>
    </lineage>
</organism>
<dbReference type="Pfam" id="PF01385">
    <property type="entry name" value="OrfB_IS605"/>
    <property type="match status" value="1"/>
</dbReference>
<comment type="caution">
    <text evidence="2">The sequence shown here is derived from an EMBL/GenBank/DDBJ whole genome shotgun (WGS) entry which is preliminary data.</text>
</comment>
<dbReference type="EMBL" id="SFBE01000278">
    <property type="protein sequence ID" value="TRU47311.1"/>
    <property type="molecule type" value="Genomic_DNA"/>
</dbReference>
<proteinExistence type="predicted"/>
<evidence type="ECO:0000313" key="3">
    <source>
        <dbReference type="Proteomes" id="UP000316958"/>
    </source>
</evidence>
<dbReference type="AlphaFoldDB" id="A0A552FKS9"/>
<evidence type="ECO:0000313" key="2">
    <source>
        <dbReference type="EMBL" id="TRU47311.1"/>
    </source>
</evidence>
<dbReference type="InterPro" id="IPR001959">
    <property type="entry name" value="Transposase"/>
</dbReference>
<sequence>MYRCQQNLMSMDKHLKAILEFICAESHKLTNCAIYYARQFYFKTDKIIGKFDLEKEYKNNKHYQVLSSQAAQQILRSVPESFKSFKELNQKYRKGELTDKPHLLKYIKKEGLFLVTYPKQALKWVDNQVRIPLGKTVKQWFGLDSFYLPMPSNLRFQEIKELRILPRNHCFYVEFVYESKPVEIEVNPDNVLGLDPGLKNWLTGVSSLGTSFIIDGRHLKSVNRWYNKQVATLKEGKPQGFWSTQLAKITEKRNRQIRDAVNKAARLVINYCIEHQIGVVVFGWNKEQKQECNLVQNNHQSFVSIPTAKLKERIRKVCEHCGIKFIETEESYPLKASFLDNDSLPKFGKKTEGWQPSGKRTKRGLYRAAQNQYINADANGAANIIRKVSTTLNFNLSRVSRGVLTRPQKFKFWSAKKTQSPLRILRHLWVGEVKKTFIMEDDYSCYTLEK</sequence>
<dbReference type="Proteomes" id="UP000316958">
    <property type="component" value="Unassembled WGS sequence"/>
</dbReference>
<name>A0A552FKS9_MICAE</name>
<reference evidence="2 3" key="1">
    <citation type="submission" date="2019-01" db="EMBL/GenBank/DDBJ databases">
        <title>Coherence of Microcystis species and biogeography revealed through population genomics.</title>
        <authorList>
            <person name="Perez-Carrascal O.M."/>
            <person name="Terrat Y."/>
            <person name="Giani A."/>
            <person name="Fortin N."/>
            <person name="Tromas N."/>
            <person name="Shapiro B.J."/>
        </authorList>
    </citation>
    <scope>NUCLEOTIDE SEQUENCE [LARGE SCALE GENOMIC DNA]</scope>
    <source>
        <strain evidence="2">Ma_QC_Ch_20071001_S25D</strain>
    </source>
</reference>
<gene>
    <name evidence="2" type="ORF">EWV57_16890</name>
</gene>
<dbReference type="NCBIfam" id="NF040570">
    <property type="entry name" value="guided_TnpB"/>
    <property type="match status" value="1"/>
</dbReference>
<evidence type="ECO:0000259" key="1">
    <source>
        <dbReference type="Pfam" id="PF01385"/>
    </source>
</evidence>
<protein>
    <submittedName>
        <fullName evidence="2">Transposase</fullName>
    </submittedName>
</protein>
<accession>A0A552FKS9</accession>